<gene>
    <name evidence="2" type="ORF">BT96DRAFT_1010622</name>
</gene>
<evidence type="ECO:0000313" key="2">
    <source>
        <dbReference type="EMBL" id="KAE9382450.1"/>
    </source>
</evidence>
<dbReference type="AlphaFoldDB" id="A0A6A4GAE4"/>
<dbReference type="Proteomes" id="UP000799118">
    <property type="component" value="Unassembled WGS sequence"/>
</dbReference>
<sequence>MLDSTFLRRDLDPKFLSSDDYEDNIPYQPALPSHRKTNDLGTTGKRVDRVKTFCKWHWMTFLG</sequence>
<dbReference type="OrthoDB" id="3243439at2759"/>
<organism evidence="2 3">
    <name type="scientific">Gymnopus androsaceus JB14</name>
    <dbReference type="NCBI Taxonomy" id="1447944"/>
    <lineage>
        <taxon>Eukaryota</taxon>
        <taxon>Fungi</taxon>
        <taxon>Dikarya</taxon>
        <taxon>Basidiomycota</taxon>
        <taxon>Agaricomycotina</taxon>
        <taxon>Agaricomycetes</taxon>
        <taxon>Agaricomycetidae</taxon>
        <taxon>Agaricales</taxon>
        <taxon>Marasmiineae</taxon>
        <taxon>Omphalotaceae</taxon>
        <taxon>Gymnopus</taxon>
    </lineage>
</organism>
<name>A0A6A4GAE4_9AGAR</name>
<accession>A0A6A4GAE4</accession>
<protein>
    <submittedName>
        <fullName evidence="2">Uncharacterized protein</fullName>
    </submittedName>
</protein>
<feature type="compositionally biased region" description="Basic and acidic residues" evidence="1">
    <location>
        <begin position="1"/>
        <end position="13"/>
    </location>
</feature>
<evidence type="ECO:0000256" key="1">
    <source>
        <dbReference type="SAM" id="MobiDB-lite"/>
    </source>
</evidence>
<reference evidence="2" key="1">
    <citation type="journal article" date="2019" name="Environ. Microbiol.">
        <title>Fungal ecological strategies reflected in gene transcription - a case study of two litter decomposers.</title>
        <authorList>
            <person name="Barbi F."/>
            <person name="Kohler A."/>
            <person name="Barry K."/>
            <person name="Baskaran P."/>
            <person name="Daum C."/>
            <person name="Fauchery L."/>
            <person name="Ihrmark K."/>
            <person name="Kuo A."/>
            <person name="LaButti K."/>
            <person name="Lipzen A."/>
            <person name="Morin E."/>
            <person name="Grigoriev I.V."/>
            <person name="Henrissat B."/>
            <person name="Lindahl B."/>
            <person name="Martin F."/>
        </authorList>
    </citation>
    <scope>NUCLEOTIDE SEQUENCE</scope>
    <source>
        <strain evidence="2">JB14</strain>
    </source>
</reference>
<keyword evidence="3" id="KW-1185">Reference proteome</keyword>
<feature type="region of interest" description="Disordered" evidence="1">
    <location>
        <begin position="1"/>
        <end position="42"/>
    </location>
</feature>
<proteinExistence type="predicted"/>
<dbReference type="EMBL" id="ML771524">
    <property type="protein sequence ID" value="KAE9382450.1"/>
    <property type="molecule type" value="Genomic_DNA"/>
</dbReference>
<evidence type="ECO:0000313" key="3">
    <source>
        <dbReference type="Proteomes" id="UP000799118"/>
    </source>
</evidence>